<organism evidence="1 2">
    <name type="scientific">Sutcliffiella rhizosphaerae</name>
    <dbReference type="NCBI Taxonomy" id="2880967"/>
    <lineage>
        <taxon>Bacteria</taxon>
        <taxon>Bacillati</taxon>
        <taxon>Bacillota</taxon>
        <taxon>Bacilli</taxon>
        <taxon>Bacillales</taxon>
        <taxon>Bacillaceae</taxon>
        <taxon>Sutcliffiella</taxon>
    </lineage>
</organism>
<evidence type="ECO:0000313" key="1">
    <source>
        <dbReference type="EMBL" id="CAG9623446.1"/>
    </source>
</evidence>
<comment type="caution">
    <text evidence="1">The sequence shown here is derived from an EMBL/GenBank/DDBJ whole genome shotgun (WGS) entry which is preliminary data.</text>
</comment>
<dbReference type="EMBL" id="CAKJTJ010000048">
    <property type="protein sequence ID" value="CAG9623446.1"/>
    <property type="molecule type" value="Genomic_DNA"/>
</dbReference>
<gene>
    <name evidence="1" type="ORF">BACCIP111883_04259</name>
</gene>
<name>A0ABN8ADV0_9BACI</name>
<proteinExistence type="predicted"/>
<reference evidence="1 2" key="1">
    <citation type="submission" date="2021-10" db="EMBL/GenBank/DDBJ databases">
        <authorList>
            <person name="Criscuolo A."/>
        </authorList>
    </citation>
    <scope>NUCLEOTIDE SEQUENCE [LARGE SCALE GENOMIC DNA]</scope>
    <source>
        <strain evidence="2">CIP 111883</strain>
    </source>
</reference>
<protein>
    <recommendedName>
        <fullName evidence="3">DUF3813 domain-containing protein</fullName>
    </recommendedName>
</protein>
<dbReference type="InterPro" id="IPR024217">
    <property type="entry name" value="DUF3813"/>
</dbReference>
<dbReference type="Pfam" id="PF12758">
    <property type="entry name" value="DUF3813"/>
    <property type="match status" value="1"/>
</dbReference>
<dbReference type="RefSeq" id="WP_230504887.1">
    <property type="nucleotide sequence ID" value="NZ_CAKJTJ010000048.1"/>
</dbReference>
<sequence>MGNQLFQSAREAVMNAIKGKQEPSSEQNENSMSIAKNAISSAYANSTDAEKVQLRELQEELFSTQTND</sequence>
<keyword evidence="2" id="KW-1185">Reference proteome</keyword>
<evidence type="ECO:0000313" key="2">
    <source>
        <dbReference type="Proteomes" id="UP000789833"/>
    </source>
</evidence>
<evidence type="ECO:0008006" key="3">
    <source>
        <dbReference type="Google" id="ProtNLM"/>
    </source>
</evidence>
<dbReference type="Proteomes" id="UP000789833">
    <property type="component" value="Unassembled WGS sequence"/>
</dbReference>
<accession>A0ABN8ADV0</accession>